<evidence type="ECO:0000313" key="3">
    <source>
        <dbReference type="Proteomes" id="UP000650833"/>
    </source>
</evidence>
<name>A0A8H7QJP0_9FUNG</name>
<dbReference type="Proteomes" id="UP000650833">
    <property type="component" value="Unassembled WGS sequence"/>
</dbReference>
<feature type="region of interest" description="Disordered" evidence="1">
    <location>
        <begin position="1"/>
        <end position="67"/>
    </location>
</feature>
<sequence length="262" mass="29953">MTLFRFESNKKPSNFPPPVGYDTNYSGEKKKRTSITNFFHPPSITLKRKHEDDLQDQQEQENKRKKTAAAAAAAVSNMKNRMGTMSRLFQRIAVTVNKSTRSSTPRKDPQPEFIDVFQTLKLPTIEWTNGSLGILPSQTSHIVEPAKENAQLKQHQAEHQAEHQVEHQAEHQEEDQEENQEEDSVFCINNTEFMEFPVPPLLKTIPKRSIRKDSCPPRFNSLVIIEEETSSDDDDEFMPSTPSSDPILYDESNNKIELLGLS</sequence>
<evidence type="ECO:0000256" key="1">
    <source>
        <dbReference type="SAM" id="MobiDB-lite"/>
    </source>
</evidence>
<dbReference type="EMBL" id="JAEPRC010000644">
    <property type="protein sequence ID" value="KAG2193504.1"/>
    <property type="molecule type" value="Genomic_DNA"/>
</dbReference>
<feature type="region of interest" description="Disordered" evidence="1">
    <location>
        <begin position="226"/>
        <end position="249"/>
    </location>
</feature>
<feature type="compositionally biased region" description="Basic and acidic residues" evidence="1">
    <location>
        <begin position="155"/>
        <end position="171"/>
    </location>
</feature>
<proteinExistence type="predicted"/>
<keyword evidence="3" id="KW-1185">Reference proteome</keyword>
<accession>A0A8H7QJP0</accession>
<protein>
    <submittedName>
        <fullName evidence="2">Uncharacterized protein</fullName>
    </submittedName>
</protein>
<feature type="compositionally biased region" description="Acidic residues" evidence="1">
    <location>
        <begin position="172"/>
        <end position="182"/>
    </location>
</feature>
<comment type="caution">
    <text evidence="2">The sequence shown here is derived from an EMBL/GenBank/DDBJ whole genome shotgun (WGS) entry which is preliminary data.</text>
</comment>
<dbReference type="OrthoDB" id="2282102at2759"/>
<feature type="region of interest" description="Disordered" evidence="1">
    <location>
        <begin position="149"/>
        <end position="182"/>
    </location>
</feature>
<gene>
    <name evidence="2" type="ORF">INT46_002995</name>
</gene>
<reference evidence="2" key="1">
    <citation type="submission" date="2020-12" db="EMBL/GenBank/DDBJ databases">
        <title>Metabolic potential, ecology and presence of endohyphal bacteria is reflected in genomic diversity of Mucoromycotina.</title>
        <authorList>
            <person name="Muszewska A."/>
            <person name="Okrasinska A."/>
            <person name="Steczkiewicz K."/>
            <person name="Drgas O."/>
            <person name="Orlowska M."/>
            <person name="Perlinska-Lenart U."/>
            <person name="Aleksandrzak-Piekarczyk T."/>
            <person name="Szatraj K."/>
            <person name="Zielenkiewicz U."/>
            <person name="Pilsyk S."/>
            <person name="Malc E."/>
            <person name="Mieczkowski P."/>
            <person name="Kruszewska J.S."/>
            <person name="Biernat P."/>
            <person name="Pawlowska J."/>
        </authorList>
    </citation>
    <scope>NUCLEOTIDE SEQUENCE</scope>
    <source>
        <strain evidence="2">CBS 226.32</strain>
    </source>
</reference>
<organism evidence="2 3">
    <name type="scientific">Mucor plumbeus</name>
    <dbReference type="NCBI Taxonomy" id="97098"/>
    <lineage>
        <taxon>Eukaryota</taxon>
        <taxon>Fungi</taxon>
        <taxon>Fungi incertae sedis</taxon>
        <taxon>Mucoromycota</taxon>
        <taxon>Mucoromycotina</taxon>
        <taxon>Mucoromycetes</taxon>
        <taxon>Mucorales</taxon>
        <taxon>Mucorineae</taxon>
        <taxon>Mucoraceae</taxon>
        <taxon>Mucor</taxon>
    </lineage>
</organism>
<dbReference type="AlphaFoldDB" id="A0A8H7QJP0"/>
<feature type="compositionally biased region" description="Acidic residues" evidence="1">
    <location>
        <begin position="226"/>
        <end position="237"/>
    </location>
</feature>
<evidence type="ECO:0000313" key="2">
    <source>
        <dbReference type="EMBL" id="KAG2193504.1"/>
    </source>
</evidence>